<gene>
    <name evidence="1" type="ORF">ACFOUV_11945</name>
</gene>
<reference evidence="2" key="1">
    <citation type="journal article" date="2019" name="Int. J. Syst. Evol. Microbiol.">
        <title>The Global Catalogue of Microorganisms (GCM) 10K type strain sequencing project: providing services to taxonomists for standard genome sequencing and annotation.</title>
        <authorList>
            <consortium name="The Broad Institute Genomics Platform"/>
            <consortium name="The Broad Institute Genome Sequencing Center for Infectious Disease"/>
            <person name="Wu L."/>
            <person name="Ma J."/>
        </authorList>
    </citation>
    <scope>NUCLEOTIDE SEQUENCE [LARGE SCALE GENOMIC DNA]</scope>
    <source>
        <strain evidence="2">IBRC-M 10703</strain>
    </source>
</reference>
<evidence type="ECO:0000313" key="2">
    <source>
        <dbReference type="Proteomes" id="UP001595772"/>
    </source>
</evidence>
<accession>A0ABV8H0F2</accession>
<sequence>MAEVHERNAKVHRIKAEVHKRYAEVHKFGRADVHDVEQKERLKFKKLIDLQEFIDWYRIL</sequence>
<evidence type="ECO:0000313" key="1">
    <source>
        <dbReference type="EMBL" id="MFC4024508.1"/>
    </source>
</evidence>
<keyword evidence="2" id="KW-1185">Reference proteome</keyword>
<protein>
    <submittedName>
        <fullName evidence="1">Uncharacterized protein</fullName>
    </submittedName>
</protein>
<organism evidence="1 2">
    <name type="scientific">Oceanobacillus longus</name>
    <dbReference type="NCBI Taxonomy" id="930120"/>
    <lineage>
        <taxon>Bacteria</taxon>
        <taxon>Bacillati</taxon>
        <taxon>Bacillota</taxon>
        <taxon>Bacilli</taxon>
        <taxon>Bacillales</taxon>
        <taxon>Bacillaceae</taxon>
        <taxon>Oceanobacillus</taxon>
    </lineage>
</organism>
<proteinExistence type="predicted"/>
<dbReference type="RefSeq" id="WP_379496999.1">
    <property type="nucleotide sequence ID" value="NZ_JBHSAO010000008.1"/>
</dbReference>
<name>A0ABV8H0F2_9BACI</name>
<comment type="caution">
    <text evidence="1">The sequence shown here is derived from an EMBL/GenBank/DDBJ whole genome shotgun (WGS) entry which is preliminary data.</text>
</comment>
<dbReference type="EMBL" id="JBHSAO010000008">
    <property type="protein sequence ID" value="MFC4024508.1"/>
    <property type="molecule type" value="Genomic_DNA"/>
</dbReference>
<dbReference type="Proteomes" id="UP001595772">
    <property type="component" value="Unassembled WGS sequence"/>
</dbReference>